<name>A0ACC3LP49_EUCGR</name>
<gene>
    <name evidence="1" type="ORF">EUGRSUZ_B00989</name>
</gene>
<dbReference type="Proteomes" id="UP000030711">
    <property type="component" value="Chromosome 2"/>
</dbReference>
<proteinExistence type="predicted"/>
<protein>
    <submittedName>
        <fullName evidence="1">Uncharacterized protein</fullName>
    </submittedName>
</protein>
<keyword evidence="2" id="KW-1185">Reference proteome</keyword>
<comment type="caution">
    <text evidence="1">The sequence shown here is derived from an EMBL/GenBank/DDBJ whole genome shotgun (WGS) entry which is preliminary data.</text>
</comment>
<organism evidence="1 2">
    <name type="scientific">Eucalyptus grandis</name>
    <name type="common">Flooded gum</name>
    <dbReference type="NCBI Taxonomy" id="71139"/>
    <lineage>
        <taxon>Eukaryota</taxon>
        <taxon>Viridiplantae</taxon>
        <taxon>Streptophyta</taxon>
        <taxon>Embryophyta</taxon>
        <taxon>Tracheophyta</taxon>
        <taxon>Spermatophyta</taxon>
        <taxon>Magnoliopsida</taxon>
        <taxon>eudicotyledons</taxon>
        <taxon>Gunneridae</taxon>
        <taxon>Pentapetalae</taxon>
        <taxon>rosids</taxon>
        <taxon>malvids</taxon>
        <taxon>Myrtales</taxon>
        <taxon>Myrtaceae</taxon>
        <taxon>Myrtoideae</taxon>
        <taxon>Eucalypteae</taxon>
        <taxon>Eucalyptus</taxon>
    </lineage>
</organism>
<evidence type="ECO:0000313" key="1">
    <source>
        <dbReference type="EMBL" id="KAK3440703.1"/>
    </source>
</evidence>
<reference evidence="1 2" key="1">
    <citation type="journal article" date="2014" name="Nature">
        <title>The genome of Eucalyptus grandis.</title>
        <authorList>
            <person name="Myburg A.A."/>
            <person name="Grattapaglia D."/>
            <person name="Tuskan G.A."/>
            <person name="Hellsten U."/>
            <person name="Hayes R.D."/>
            <person name="Grimwood J."/>
            <person name="Jenkins J."/>
            <person name="Lindquist E."/>
            <person name="Tice H."/>
            <person name="Bauer D."/>
            <person name="Goodstein D.M."/>
            <person name="Dubchak I."/>
            <person name="Poliakov A."/>
            <person name="Mizrachi E."/>
            <person name="Kullan A.R."/>
            <person name="Hussey S.G."/>
            <person name="Pinard D."/>
            <person name="van der Merwe K."/>
            <person name="Singh P."/>
            <person name="van Jaarsveld I."/>
            <person name="Silva-Junior O.B."/>
            <person name="Togawa R.C."/>
            <person name="Pappas M.R."/>
            <person name="Faria D.A."/>
            <person name="Sansaloni C.P."/>
            <person name="Petroli C.D."/>
            <person name="Yang X."/>
            <person name="Ranjan P."/>
            <person name="Tschaplinski T.J."/>
            <person name="Ye C.Y."/>
            <person name="Li T."/>
            <person name="Sterck L."/>
            <person name="Vanneste K."/>
            <person name="Murat F."/>
            <person name="Soler M."/>
            <person name="Clemente H.S."/>
            <person name="Saidi N."/>
            <person name="Cassan-Wang H."/>
            <person name="Dunand C."/>
            <person name="Hefer C.A."/>
            <person name="Bornberg-Bauer E."/>
            <person name="Kersting A.R."/>
            <person name="Vining K."/>
            <person name="Amarasinghe V."/>
            <person name="Ranik M."/>
            <person name="Naithani S."/>
            <person name="Elser J."/>
            <person name="Boyd A.E."/>
            <person name="Liston A."/>
            <person name="Spatafora J.W."/>
            <person name="Dharmwardhana P."/>
            <person name="Raja R."/>
            <person name="Sullivan C."/>
            <person name="Romanel E."/>
            <person name="Alves-Ferreira M."/>
            <person name="Kulheim C."/>
            <person name="Foley W."/>
            <person name="Carocha V."/>
            <person name="Paiva J."/>
            <person name="Kudrna D."/>
            <person name="Brommonschenkel S.H."/>
            <person name="Pasquali G."/>
            <person name="Byrne M."/>
            <person name="Rigault P."/>
            <person name="Tibbits J."/>
            <person name="Spokevicius A."/>
            <person name="Jones R.C."/>
            <person name="Steane D.A."/>
            <person name="Vaillancourt R.E."/>
            <person name="Potts B.M."/>
            <person name="Joubert F."/>
            <person name="Barry K."/>
            <person name="Pappas G.J."/>
            <person name="Strauss S.H."/>
            <person name="Jaiswal P."/>
            <person name="Grima-Pettenati J."/>
            <person name="Salse J."/>
            <person name="Van de Peer Y."/>
            <person name="Rokhsar D.S."/>
            <person name="Schmutz J."/>
        </authorList>
    </citation>
    <scope>NUCLEOTIDE SEQUENCE [LARGE SCALE GENOMIC DNA]</scope>
    <source>
        <strain evidence="2">cv. BRASUZ1</strain>
        <tissue evidence="1">Leaf extractions</tissue>
    </source>
</reference>
<evidence type="ECO:0000313" key="2">
    <source>
        <dbReference type="Proteomes" id="UP000030711"/>
    </source>
</evidence>
<accession>A0ACC3LP49</accession>
<dbReference type="EMBL" id="CM064436">
    <property type="protein sequence ID" value="KAK3440703.1"/>
    <property type="molecule type" value="Genomic_DNA"/>
</dbReference>
<sequence length="388" mass="43155">MMRRMAAPSGLSTFVKRPASNLSLTLFFRLSQADMNWHVWDKLEKISCHVVSRVACPGRTNSHLQFACDCPPVLIKPSNHTPPHRKKEEETTMEHPAFTQEENQAALILSQLRYRFLMIPEGAWTLYLARSSEAAISRLNSDKPTKETTSRDAILLPKNSLAPFRAPVLLVGFLSSRDHVYGCAKYPGSVRTAWNRTGTARNRRVLREPVRFPVPIYWNRWVGNRPPGPCTPLITSDTSPSQARAERSVSFFLASDVAVAPTMKSVNARYSCEFALIDFSCLFLVVRELAFKMFKQLVGFFHLLVVQEIMDGGPLKGSRVSKVRRVSSVLCSDSLAAPSCAPHGEPATPDGRVPEQNPEAGRALSALKIVPLRSVVLRGKEANSWSAL</sequence>